<evidence type="ECO:0000313" key="8">
    <source>
        <dbReference type="Proteomes" id="UP001463665"/>
    </source>
</evidence>
<feature type="domain" description="Maltose/galactoside acetyltransferase" evidence="6">
    <location>
        <begin position="29"/>
        <end position="84"/>
    </location>
</feature>
<evidence type="ECO:0000259" key="6">
    <source>
        <dbReference type="SMART" id="SM01266"/>
    </source>
</evidence>
<evidence type="ECO:0000256" key="2">
    <source>
        <dbReference type="ARBA" id="ARBA00022679"/>
    </source>
</evidence>
<dbReference type="SMART" id="SM01266">
    <property type="entry name" value="Mac"/>
    <property type="match status" value="1"/>
</dbReference>
<dbReference type="PANTHER" id="PTHR43017:SF1">
    <property type="entry name" value="ACETYLTRANSFERASE YJL218W-RELATED"/>
    <property type="match status" value="1"/>
</dbReference>
<dbReference type="InterPro" id="IPR011004">
    <property type="entry name" value="Trimer_LpxA-like_sf"/>
</dbReference>
<organism evidence="7 8">
    <name type="scientific">Chryseobacterium endophyticum</name>
    <dbReference type="NCBI Taxonomy" id="1854762"/>
    <lineage>
        <taxon>Bacteria</taxon>
        <taxon>Pseudomonadati</taxon>
        <taxon>Bacteroidota</taxon>
        <taxon>Flavobacteriia</taxon>
        <taxon>Flavobacteriales</taxon>
        <taxon>Weeksellaceae</taxon>
        <taxon>Chryseobacterium group</taxon>
        <taxon>Chryseobacterium</taxon>
    </lineage>
</organism>
<dbReference type="InterPro" id="IPR001451">
    <property type="entry name" value="Hexapep"/>
</dbReference>
<keyword evidence="3" id="KW-0677">Repeat</keyword>
<gene>
    <name evidence="7" type="ORF">AAFP95_16090</name>
</gene>
<evidence type="ECO:0000256" key="5">
    <source>
        <dbReference type="RuleBase" id="RU367021"/>
    </source>
</evidence>
<dbReference type="Proteomes" id="UP001463665">
    <property type="component" value="Chromosome"/>
</dbReference>
<evidence type="ECO:0000313" key="7">
    <source>
        <dbReference type="EMBL" id="XAO73281.1"/>
    </source>
</evidence>
<dbReference type="SUPFAM" id="SSF51161">
    <property type="entry name" value="Trimeric LpxA-like enzymes"/>
    <property type="match status" value="1"/>
</dbReference>
<keyword evidence="8" id="KW-1185">Reference proteome</keyword>
<accession>A0AAU6WKK5</accession>
<keyword evidence="4 5" id="KW-0012">Acyltransferase</keyword>
<dbReference type="InterPro" id="IPR024688">
    <property type="entry name" value="Mac_dom"/>
</dbReference>
<dbReference type="EMBL" id="CP154834">
    <property type="protein sequence ID" value="XAO73281.1"/>
    <property type="molecule type" value="Genomic_DNA"/>
</dbReference>
<dbReference type="PANTHER" id="PTHR43017">
    <property type="entry name" value="GALACTOSIDE O-ACETYLTRANSFERASE"/>
    <property type="match status" value="1"/>
</dbReference>
<dbReference type="Pfam" id="PF12464">
    <property type="entry name" value="Mac"/>
    <property type="match status" value="1"/>
</dbReference>
<name>A0AAU6WKK5_9FLAO</name>
<dbReference type="Pfam" id="PF00132">
    <property type="entry name" value="Hexapep"/>
    <property type="match status" value="1"/>
</dbReference>
<dbReference type="InterPro" id="IPR039369">
    <property type="entry name" value="LacA-like"/>
</dbReference>
<reference evidence="7 8" key="1">
    <citation type="submission" date="2024-04" db="EMBL/GenBank/DDBJ databases">
        <title>Genome sequencing and assembly of rice foliar adapted Chryseobacterium endophyticum OsEnb-ALM-A6.</title>
        <authorList>
            <person name="Kumar S."/>
            <person name="Javed M."/>
            <person name="Chouhan V."/>
            <person name="Charishma K."/>
            <person name="Patel A."/>
            <person name="Kumar M."/>
            <person name="Sahu K.P."/>
            <person name="Kumar A."/>
        </authorList>
    </citation>
    <scope>NUCLEOTIDE SEQUENCE [LARGE SCALE GENOMIC DNA]</scope>
    <source>
        <strain evidence="7 8">OsEnb-ALM-A6</strain>
    </source>
</reference>
<protein>
    <recommendedName>
        <fullName evidence="5">Acetyltransferase</fullName>
        <ecNumber evidence="5">2.3.1.-</ecNumber>
    </recommendedName>
</protein>
<dbReference type="Gene3D" id="2.160.10.10">
    <property type="entry name" value="Hexapeptide repeat proteins"/>
    <property type="match status" value="1"/>
</dbReference>
<dbReference type="RefSeq" id="WP_345765811.1">
    <property type="nucleotide sequence ID" value="NZ_CP154834.1"/>
</dbReference>
<evidence type="ECO:0000256" key="4">
    <source>
        <dbReference type="ARBA" id="ARBA00023315"/>
    </source>
</evidence>
<evidence type="ECO:0000256" key="1">
    <source>
        <dbReference type="ARBA" id="ARBA00007274"/>
    </source>
</evidence>
<dbReference type="GO" id="GO:0008870">
    <property type="term" value="F:galactoside O-acetyltransferase activity"/>
    <property type="evidence" value="ECO:0007669"/>
    <property type="project" value="TreeGrafter"/>
</dbReference>
<dbReference type="CDD" id="cd03357">
    <property type="entry name" value="LbH_MAT_GAT"/>
    <property type="match status" value="1"/>
</dbReference>
<keyword evidence="2 5" id="KW-0808">Transferase</keyword>
<dbReference type="AlphaFoldDB" id="A0AAU6WKK5"/>
<proteinExistence type="inferred from homology"/>
<evidence type="ECO:0000256" key="3">
    <source>
        <dbReference type="ARBA" id="ARBA00022737"/>
    </source>
</evidence>
<comment type="similarity">
    <text evidence="1 5">Belongs to the transferase hexapeptide repeat family.</text>
</comment>
<dbReference type="EC" id="2.3.1.-" evidence="5"/>
<sequence>MKIIFHPVLFLLSLGGKPTITNQQNMTEKEKCAQGLLYNANYDQELIKERAAAKDLCQQYNNLKNSDSEGRISLLKKILGKTQENICIEPSFWCDYGYNIEVGENFYANHNLVILDCAKVVFGDNVFIGPNCSFYTANHPIDVKQRNEGLESAHPIKVGNNVWFGGNVVVLPGITIGNNSVIGAGSVVTRSIQDNVIAVGNPCRVIKTITENDP</sequence>
<dbReference type="FunFam" id="2.160.10.10:FF:000008">
    <property type="entry name" value="Maltose O-acetyltransferase"/>
    <property type="match status" value="1"/>
</dbReference>